<comment type="similarity">
    <text evidence="1">Belongs to the peptidase C1 family.</text>
</comment>
<dbReference type="InterPro" id="IPR025493">
    <property type="entry name" value="DUF4384"/>
</dbReference>
<dbReference type="PROSITE" id="PS00639">
    <property type="entry name" value="THIOL_PROTEASE_HIS"/>
    <property type="match status" value="1"/>
</dbReference>
<dbReference type="RefSeq" id="WP_090223124.1">
    <property type="nucleotide sequence ID" value="NZ_FOZP01000001.1"/>
</dbReference>
<keyword evidence="4" id="KW-1185">Reference proteome</keyword>
<evidence type="ECO:0000313" key="4">
    <source>
        <dbReference type="Proteomes" id="UP000199312"/>
    </source>
</evidence>
<dbReference type="SUPFAM" id="SSF54001">
    <property type="entry name" value="Cysteine proteinases"/>
    <property type="match status" value="1"/>
</dbReference>
<dbReference type="InterPro" id="IPR038765">
    <property type="entry name" value="Papain-like_cys_pep_sf"/>
</dbReference>
<dbReference type="GO" id="GO:0006508">
    <property type="term" value="P:proteolysis"/>
    <property type="evidence" value="ECO:0007669"/>
    <property type="project" value="InterPro"/>
</dbReference>
<sequence length="473" mass="52639">MKKITLLFLCFTSIIFSQEQFTTGLLLDKEKYEAIELTAPLTTRSLDDLPASYSLKAYCPTPQSQGAQPSCVGWASGFGARTISNAIKNKWANNIAKINENTFSPAFVYNLIKGPTDTACKNGSYVSDAMLLIKKYGILKLSDFNYNQQSCTLLPTDSALEIAGMNKIENFERLANWDNPSNLALKVKKAIANNNPVVIGMQISDTFHYTKGTWSGLQSGRIGGHAMVVVGYDDNKDGGAFEIMNSWGATWGNNGFIWVKYNNFESYVKTAYVMIDKIEEPKPETIALQGSMKLQLSNGTTMKAQLLPDATRNFNIVAASKSTYKIVDSYSSGTQFRIYFDSQQAAYIYLIGYGGSDKSINQLYPFENYSAYFGYSKSEIAIPNEDYFIEFDNKPGTDILCILYSTKMLDLNSIFTSLKQMNGEFTSNLKSILKPYLYAGKDLQLQENSIAFKATSTNKNAAIVPLFIEVNHK</sequence>
<evidence type="ECO:0000259" key="2">
    <source>
        <dbReference type="SMART" id="SM00645"/>
    </source>
</evidence>
<dbReference type="OrthoDB" id="3648721at2"/>
<dbReference type="InterPro" id="IPR013128">
    <property type="entry name" value="Peptidase_C1A"/>
</dbReference>
<dbReference type="PANTHER" id="PTHR12411">
    <property type="entry name" value="CYSTEINE PROTEASE FAMILY C1-RELATED"/>
    <property type="match status" value="1"/>
</dbReference>
<dbReference type="SMART" id="SM00645">
    <property type="entry name" value="Pept_C1"/>
    <property type="match status" value="1"/>
</dbReference>
<evidence type="ECO:0000313" key="3">
    <source>
        <dbReference type="EMBL" id="SFS35235.1"/>
    </source>
</evidence>
<dbReference type="Pfam" id="PF14326">
    <property type="entry name" value="DUF4384"/>
    <property type="match status" value="1"/>
</dbReference>
<dbReference type="GO" id="GO:0008234">
    <property type="term" value="F:cysteine-type peptidase activity"/>
    <property type="evidence" value="ECO:0007669"/>
    <property type="project" value="InterPro"/>
</dbReference>
<dbReference type="InterPro" id="IPR000668">
    <property type="entry name" value="Peptidase_C1A_C"/>
</dbReference>
<name>A0A1I6P4X4_9FLAO</name>
<proteinExistence type="inferred from homology"/>
<dbReference type="CDD" id="cd02619">
    <property type="entry name" value="Peptidase_C1"/>
    <property type="match status" value="1"/>
</dbReference>
<evidence type="ECO:0000256" key="1">
    <source>
        <dbReference type="ARBA" id="ARBA00008455"/>
    </source>
</evidence>
<feature type="domain" description="Peptidase C1A papain C-terminal" evidence="2">
    <location>
        <begin position="49"/>
        <end position="274"/>
    </location>
</feature>
<reference evidence="4" key="1">
    <citation type="submission" date="2016-10" db="EMBL/GenBank/DDBJ databases">
        <authorList>
            <person name="Varghese N."/>
            <person name="Submissions S."/>
        </authorList>
    </citation>
    <scope>NUCLEOTIDE SEQUENCE [LARGE SCALE GENOMIC DNA]</scope>
    <source>
        <strain evidence="4">DSM 24450</strain>
    </source>
</reference>
<dbReference type="Pfam" id="PF00112">
    <property type="entry name" value="Peptidase_C1"/>
    <property type="match status" value="1"/>
</dbReference>
<dbReference type="Proteomes" id="UP000199312">
    <property type="component" value="Unassembled WGS sequence"/>
</dbReference>
<organism evidence="3 4">
    <name type="scientific">Lutibacter maritimus</name>
    <dbReference type="NCBI Taxonomy" id="593133"/>
    <lineage>
        <taxon>Bacteria</taxon>
        <taxon>Pseudomonadati</taxon>
        <taxon>Bacteroidota</taxon>
        <taxon>Flavobacteriia</taxon>
        <taxon>Flavobacteriales</taxon>
        <taxon>Flavobacteriaceae</taxon>
        <taxon>Lutibacter</taxon>
    </lineage>
</organism>
<dbReference type="Gene3D" id="3.90.70.10">
    <property type="entry name" value="Cysteine proteinases"/>
    <property type="match status" value="1"/>
</dbReference>
<protein>
    <recommendedName>
        <fullName evidence="2">Peptidase C1A papain C-terminal domain-containing protein</fullName>
    </recommendedName>
</protein>
<dbReference type="STRING" id="593133.SAMN04488006_0898"/>
<dbReference type="AlphaFoldDB" id="A0A1I6P4X4"/>
<dbReference type="EMBL" id="FOZP01000001">
    <property type="protein sequence ID" value="SFS35235.1"/>
    <property type="molecule type" value="Genomic_DNA"/>
</dbReference>
<accession>A0A1I6P4X4</accession>
<dbReference type="InterPro" id="IPR025660">
    <property type="entry name" value="Pept_his_AS"/>
</dbReference>
<gene>
    <name evidence="3" type="ORF">SAMN04488006_0898</name>
</gene>